<proteinExistence type="predicted"/>
<organism evidence="2 3">
    <name type="scientific">Algoriphagus formosus</name>
    <dbReference type="NCBI Taxonomy" id="2007308"/>
    <lineage>
        <taxon>Bacteria</taxon>
        <taxon>Pseudomonadati</taxon>
        <taxon>Bacteroidota</taxon>
        <taxon>Cytophagia</taxon>
        <taxon>Cytophagales</taxon>
        <taxon>Cyclobacteriaceae</taxon>
        <taxon>Algoriphagus</taxon>
    </lineage>
</organism>
<evidence type="ECO:0000313" key="3">
    <source>
        <dbReference type="Proteomes" id="UP000295438"/>
    </source>
</evidence>
<name>A0A4R5VDW6_9BACT</name>
<feature type="signal peptide" evidence="1">
    <location>
        <begin position="1"/>
        <end position="20"/>
    </location>
</feature>
<sequence>MRKLTAIFGLFVLTSLNAFSQSSTDYLNNTQYTVRGFQLPIYKIIPSLIYISSTEQDYVIEIEQERVYEYDNSNIIVDSTLDFKFLVSKWTNLRTSSGPRGSGSTTERRLINIGYGNQGERGTIVVREDKIVGTAIIIYLTPNGPYEVPINILISPSTNNL</sequence>
<evidence type="ECO:0008006" key="4">
    <source>
        <dbReference type="Google" id="ProtNLM"/>
    </source>
</evidence>
<keyword evidence="1" id="KW-0732">Signal</keyword>
<reference evidence="2 3" key="1">
    <citation type="submission" date="2019-03" db="EMBL/GenBank/DDBJ databases">
        <title>Algoriphagus aquimaris sp. nov., isolated form marine sediment in Pohang, Korea.</title>
        <authorList>
            <person name="Kim J."/>
            <person name="Yoon S.-H."/>
            <person name="Lee S.-S."/>
        </authorList>
    </citation>
    <scope>NUCLEOTIDE SEQUENCE [LARGE SCALE GENOMIC DNA]</scope>
    <source>
        <strain evidence="2 3">F21</strain>
    </source>
</reference>
<evidence type="ECO:0000256" key="1">
    <source>
        <dbReference type="SAM" id="SignalP"/>
    </source>
</evidence>
<dbReference type="AlphaFoldDB" id="A0A4R5VDW6"/>
<dbReference type="RefSeq" id="WP_100630228.1">
    <property type="nucleotide sequence ID" value="NZ_SMUW01000023.1"/>
</dbReference>
<evidence type="ECO:0000313" key="2">
    <source>
        <dbReference type="EMBL" id="TDK49965.1"/>
    </source>
</evidence>
<protein>
    <recommendedName>
        <fullName evidence="4">DUF4251 domain-containing protein</fullName>
    </recommendedName>
</protein>
<feature type="chain" id="PRO_5020602466" description="DUF4251 domain-containing protein" evidence="1">
    <location>
        <begin position="21"/>
        <end position="161"/>
    </location>
</feature>
<keyword evidence="3" id="KW-1185">Reference proteome</keyword>
<gene>
    <name evidence="2" type="ORF">E1898_02270</name>
</gene>
<dbReference type="Proteomes" id="UP000295438">
    <property type="component" value="Unassembled WGS sequence"/>
</dbReference>
<dbReference type="EMBL" id="SMUW01000023">
    <property type="protein sequence ID" value="TDK49965.1"/>
    <property type="molecule type" value="Genomic_DNA"/>
</dbReference>
<comment type="caution">
    <text evidence="2">The sequence shown here is derived from an EMBL/GenBank/DDBJ whole genome shotgun (WGS) entry which is preliminary data.</text>
</comment>
<accession>A0A4R5VDW6</accession>